<protein>
    <recommendedName>
        <fullName evidence="1">diguanylate cyclase</fullName>
        <ecNumber evidence="1">2.7.7.65</ecNumber>
    </recommendedName>
</protein>
<dbReference type="Pfam" id="PF00990">
    <property type="entry name" value="GGDEF"/>
    <property type="match status" value="1"/>
</dbReference>
<dbReference type="SUPFAM" id="SSF55073">
    <property type="entry name" value="Nucleotide cyclase"/>
    <property type="match status" value="1"/>
</dbReference>
<name>A0A829Y6X3_9GAMM</name>
<feature type="transmembrane region" description="Helical" evidence="3">
    <location>
        <begin position="79"/>
        <end position="106"/>
    </location>
</feature>
<evidence type="ECO:0000256" key="1">
    <source>
        <dbReference type="ARBA" id="ARBA00012528"/>
    </source>
</evidence>
<reference evidence="6" key="1">
    <citation type="submission" date="2020-01" db="EMBL/GenBank/DDBJ databases">
        <title>'Steroidobacter agaridevorans' sp. nov., agar-degrading bacteria isolated from rhizosphere soils.</title>
        <authorList>
            <person name="Ikenaga M."/>
            <person name="Kataoka M."/>
            <person name="Murouchi A."/>
            <person name="Katsuragi S."/>
            <person name="Sakai M."/>
        </authorList>
    </citation>
    <scope>NUCLEOTIDE SEQUENCE [LARGE SCALE GENOMIC DNA]</scope>
    <source>
        <strain evidence="6">YU21-B</strain>
    </source>
</reference>
<evidence type="ECO:0000256" key="2">
    <source>
        <dbReference type="ARBA" id="ARBA00034247"/>
    </source>
</evidence>
<feature type="transmembrane region" description="Helical" evidence="3">
    <location>
        <begin position="48"/>
        <end position="67"/>
    </location>
</feature>
<keyword evidence="3" id="KW-1133">Transmembrane helix</keyword>
<evidence type="ECO:0000313" key="6">
    <source>
        <dbReference type="Proteomes" id="UP000445000"/>
    </source>
</evidence>
<organism evidence="5 6">
    <name type="scientific">Steroidobacter agaridevorans</name>
    <dbReference type="NCBI Taxonomy" id="2695856"/>
    <lineage>
        <taxon>Bacteria</taxon>
        <taxon>Pseudomonadati</taxon>
        <taxon>Pseudomonadota</taxon>
        <taxon>Gammaproteobacteria</taxon>
        <taxon>Steroidobacterales</taxon>
        <taxon>Steroidobacteraceae</taxon>
        <taxon>Steroidobacter</taxon>
    </lineage>
</organism>
<dbReference type="NCBIfam" id="TIGR00254">
    <property type="entry name" value="GGDEF"/>
    <property type="match status" value="1"/>
</dbReference>
<dbReference type="SMART" id="SM00267">
    <property type="entry name" value="GGDEF"/>
    <property type="match status" value="1"/>
</dbReference>
<evidence type="ECO:0000313" key="5">
    <source>
        <dbReference type="EMBL" id="GFE78352.1"/>
    </source>
</evidence>
<keyword evidence="3" id="KW-0812">Transmembrane</keyword>
<dbReference type="PANTHER" id="PTHR45138:SF9">
    <property type="entry name" value="DIGUANYLATE CYCLASE DGCM-RELATED"/>
    <property type="match status" value="1"/>
</dbReference>
<feature type="transmembrane region" description="Helical" evidence="3">
    <location>
        <begin position="14"/>
        <end position="36"/>
    </location>
</feature>
<evidence type="ECO:0000259" key="4">
    <source>
        <dbReference type="PROSITE" id="PS50887"/>
    </source>
</evidence>
<dbReference type="PANTHER" id="PTHR45138">
    <property type="entry name" value="REGULATORY COMPONENTS OF SENSORY TRANSDUCTION SYSTEM"/>
    <property type="match status" value="1"/>
</dbReference>
<keyword evidence="3" id="KW-0472">Membrane</keyword>
<dbReference type="EC" id="2.7.7.65" evidence="1"/>
<comment type="caution">
    <text evidence="5">The sequence shown here is derived from an EMBL/GenBank/DDBJ whole genome shotgun (WGS) entry which is preliminary data.</text>
</comment>
<comment type="catalytic activity">
    <reaction evidence="2">
        <text>2 GTP = 3',3'-c-di-GMP + 2 diphosphate</text>
        <dbReference type="Rhea" id="RHEA:24898"/>
        <dbReference type="ChEBI" id="CHEBI:33019"/>
        <dbReference type="ChEBI" id="CHEBI:37565"/>
        <dbReference type="ChEBI" id="CHEBI:58805"/>
        <dbReference type="EC" id="2.7.7.65"/>
    </reaction>
</comment>
<feature type="transmembrane region" description="Helical" evidence="3">
    <location>
        <begin position="150"/>
        <end position="171"/>
    </location>
</feature>
<accession>A0A829Y6X3</accession>
<feature type="transmembrane region" description="Helical" evidence="3">
    <location>
        <begin position="118"/>
        <end position="138"/>
    </location>
</feature>
<dbReference type="InterPro" id="IPR000160">
    <property type="entry name" value="GGDEF_dom"/>
</dbReference>
<dbReference type="CDD" id="cd01949">
    <property type="entry name" value="GGDEF"/>
    <property type="match status" value="1"/>
</dbReference>
<dbReference type="Gene3D" id="3.30.70.270">
    <property type="match status" value="1"/>
</dbReference>
<evidence type="ECO:0000256" key="3">
    <source>
        <dbReference type="SAM" id="Phobius"/>
    </source>
</evidence>
<dbReference type="PROSITE" id="PS50887">
    <property type="entry name" value="GGDEF"/>
    <property type="match status" value="1"/>
</dbReference>
<dbReference type="RefSeq" id="WP_161810269.1">
    <property type="nucleotide sequence ID" value="NZ_BLJN01000001.1"/>
</dbReference>
<dbReference type="Proteomes" id="UP000445000">
    <property type="component" value="Unassembled WGS sequence"/>
</dbReference>
<dbReference type="InterPro" id="IPR043128">
    <property type="entry name" value="Rev_trsase/Diguanyl_cyclase"/>
</dbReference>
<gene>
    <name evidence="5" type="ORF">GCM10011487_03520</name>
</gene>
<dbReference type="AlphaFoldDB" id="A0A829Y6X3"/>
<sequence>MRSAQPAAAQTQGFAARALLCLELLTLAIGALQFAFVPESVERPMLAATALGLLTVSILFSRTVPAFQRPIARQHCIDIAALIVCITLFAVATGSAHSFLVPLYLIPLVGASLAFGRWWVVLLLTTVIAAVGFLLGALTPQMDIAGPEFGVQLLSVLAPGAAVALIIAALIEQMNSAVQRISDLASTDALTGLLNLRSFEEILQQEHRKAERFGRPYTIVVVDVDNLAHVNETMGHEAGSQILGAVAAAITRSIRTSDVAARLGGDEFVVLLTEADSAMGGAIATRIRNNVYAGTVSVANRLIRANVNVGTANFPEDHLYPKELMILADQNMQQDRALRRPPE</sequence>
<feature type="domain" description="GGDEF" evidence="4">
    <location>
        <begin position="215"/>
        <end position="343"/>
    </location>
</feature>
<keyword evidence="6" id="KW-1185">Reference proteome</keyword>
<proteinExistence type="predicted"/>
<dbReference type="InterPro" id="IPR029787">
    <property type="entry name" value="Nucleotide_cyclase"/>
</dbReference>
<dbReference type="GO" id="GO:0052621">
    <property type="term" value="F:diguanylate cyclase activity"/>
    <property type="evidence" value="ECO:0007669"/>
    <property type="project" value="UniProtKB-EC"/>
</dbReference>
<dbReference type="InterPro" id="IPR050469">
    <property type="entry name" value="Diguanylate_Cyclase"/>
</dbReference>
<dbReference type="EMBL" id="BLJN01000001">
    <property type="protein sequence ID" value="GFE78352.1"/>
    <property type="molecule type" value="Genomic_DNA"/>
</dbReference>